<dbReference type="InterPro" id="IPR010667">
    <property type="entry name" value="Phage_T4_Gp19"/>
</dbReference>
<dbReference type="GO" id="GO:0005198">
    <property type="term" value="F:structural molecule activity"/>
    <property type="evidence" value="ECO:0007669"/>
    <property type="project" value="InterPro"/>
</dbReference>
<dbReference type="Pfam" id="PF06841">
    <property type="entry name" value="Phage_T4_gp19"/>
    <property type="match status" value="1"/>
</dbReference>
<proteinExistence type="predicted"/>
<organism evidence="1 2">
    <name type="scientific">Marine Group I thaumarchaeote</name>
    <dbReference type="NCBI Taxonomy" id="2511932"/>
    <lineage>
        <taxon>Archaea</taxon>
        <taxon>Nitrososphaerota</taxon>
        <taxon>Marine Group I</taxon>
    </lineage>
</organism>
<evidence type="ECO:0000313" key="2">
    <source>
        <dbReference type="Proteomes" id="UP000523105"/>
    </source>
</evidence>
<protein>
    <submittedName>
        <fullName evidence="1">Phage tail protein</fullName>
    </submittedName>
</protein>
<sequence>MAFAVTDFKTKLATGGGGARPSLYTVDINGPTATWSFSGNSNILVKAAAIPASTIAPLTVNYMGRAYKTPGFRTFDVWNVTVINDEDMAARSQIIGWMRRISGKLDGSRAGLFGGKSETPADYEGSATVTQMGKDGTAKQSWKIYQMWPTELGEIALDWSSDAIQEYTVAFAYDYWSHGDTATPPATSAPISFTA</sequence>
<dbReference type="Proteomes" id="UP000523105">
    <property type="component" value="Unassembled WGS sequence"/>
</dbReference>
<reference evidence="1 2" key="1">
    <citation type="journal article" date="2019" name="Environ. Microbiol.">
        <title>Genomics insights into ecotype formation of ammonia-oxidizing archaea in the deep ocean.</title>
        <authorList>
            <person name="Wang Y."/>
            <person name="Huang J.M."/>
            <person name="Cui G.J."/>
            <person name="Nunoura T."/>
            <person name="Takaki Y."/>
            <person name="Li W.L."/>
            <person name="Li J."/>
            <person name="Gao Z.M."/>
            <person name="Takai K."/>
            <person name="Zhang A.Q."/>
            <person name="Stepanauskas R."/>
        </authorList>
    </citation>
    <scope>NUCLEOTIDE SEQUENCE [LARGE SCALE GENOMIC DNA]</scope>
    <source>
        <strain evidence="1 2">L15b</strain>
    </source>
</reference>
<gene>
    <name evidence="1" type="ORF">HX837_07250</name>
</gene>
<accession>A0A7K4MSP7</accession>
<comment type="caution">
    <text evidence="1">The sequence shown here is derived from an EMBL/GenBank/DDBJ whole genome shotgun (WGS) entry which is preliminary data.</text>
</comment>
<dbReference type="EMBL" id="JACASV010000083">
    <property type="protein sequence ID" value="NWJ43976.1"/>
    <property type="molecule type" value="Genomic_DNA"/>
</dbReference>
<evidence type="ECO:0000313" key="1">
    <source>
        <dbReference type="EMBL" id="NWJ43976.1"/>
    </source>
</evidence>
<name>A0A7K4MSP7_9ARCH</name>
<dbReference type="AlphaFoldDB" id="A0A7K4MSP7"/>